<feature type="transmembrane region" description="Helical" evidence="6">
    <location>
        <begin position="42"/>
        <end position="63"/>
    </location>
</feature>
<dbReference type="Pfam" id="PF20684">
    <property type="entry name" value="Fung_rhodopsin"/>
    <property type="match status" value="1"/>
</dbReference>
<feature type="transmembrane region" description="Helical" evidence="6">
    <location>
        <begin position="75"/>
        <end position="100"/>
    </location>
</feature>
<organism evidence="8 9">
    <name type="scientific">Bondarzewia mesenterica</name>
    <dbReference type="NCBI Taxonomy" id="1095465"/>
    <lineage>
        <taxon>Eukaryota</taxon>
        <taxon>Fungi</taxon>
        <taxon>Dikarya</taxon>
        <taxon>Basidiomycota</taxon>
        <taxon>Agaricomycotina</taxon>
        <taxon>Agaricomycetes</taxon>
        <taxon>Russulales</taxon>
        <taxon>Bondarzewiaceae</taxon>
        <taxon>Bondarzewia</taxon>
    </lineage>
</organism>
<dbReference type="EMBL" id="SGPL01000166">
    <property type="protein sequence ID" value="THH16263.1"/>
    <property type="molecule type" value="Genomic_DNA"/>
</dbReference>
<evidence type="ECO:0000259" key="7">
    <source>
        <dbReference type="Pfam" id="PF20684"/>
    </source>
</evidence>
<evidence type="ECO:0000313" key="8">
    <source>
        <dbReference type="EMBL" id="THH16263.1"/>
    </source>
</evidence>
<evidence type="ECO:0000256" key="5">
    <source>
        <dbReference type="ARBA" id="ARBA00038359"/>
    </source>
</evidence>
<comment type="caution">
    <text evidence="8">The sequence shown here is derived from an EMBL/GenBank/DDBJ whole genome shotgun (WGS) entry which is preliminary data.</text>
</comment>
<protein>
    <recommendedName>
        <fullName evidence="7">Rhodopsin domain-containing protein</fullName>
    </recommendedName>
</protein>
<feature type="domain" description="Rhodopsin" evidence="7">
    <location>
        <begin position="26"/>
        <end position="212"/>
    </location>
</feature>
<accession>A0A4V3XF64</accession>
<comment type="subcellular location">
    <subcellularLocation>
        <location evidence="1">Membrane</location>
        <topology evidence="1">Multi-pass membrane protein</topology>
    </subcellularLocation>
</comment>
<proteinExistence type="inferred from homology"/>
<evidence type="ECO:0000256" key="1">
    <source>
        <dbReference type="ARBA" id="ARBA00004141"/>
    </source>
</evidence>
<comment type="similarity">
    <text evidence="5">Belongs to the SAT4 family.</text>
</comment>
<evidence type="ECO:0000256" key="6">
    <source>
        <dbReference type="SAM" id="Phobius"/>
    </source>
</evidence>
<dbReference type="GO" id="GO:0016020">
    <property type="term" value="C:membrane"/>
    <property type="evidence" value="ECO:0007669"/>
    <property type="project" value="UniProtKB-SubCell"/>
</dbReference>
<keyword evidence="2 6" id="KW-0812">Transmembrane</keyword>
<evidence type="ECO:0000256" key="2">
    <source>
        <dbReference type="ARBA" id="ARBA00022692"/>
    </source>
</evidence>
<feature type="transmembrane region" description="Helical" evidence="6">
    <location>
        <begin position="12"/>
        <end position="30"/>
    </location>
</feature>
<dbReference type="PANTHER" id="PTHR33048">
    <property type="entry name" value="PTH11-LIKE INTEGRAL MEMBRANE PROTEIN (AFU_ORTHOLOGUE AFUA_5G11245)"/>
    <property type="match status" value="1"/>
</dbReference>
<feature type="transmembrane region" description="Helical" evidence="6">
    <location>
        <begin position="152"/>
        <end position="177"/>
    </location>
</feature>
<dbReference type="AlphaFoldDB" id="A0A4V3XF64"/>
<keyword evidence="9" id="KW-1185">Reference proteome</keyword>
<keyword evidence="4 6" id="KW-0472">Membrane</keyword>
<dbReference type="InterPro" id="IPR052337">
    <property type="entry name" value="SAT4-like"/>
</dbReference>
<reference evidence="8 9" key="1">
    <citation type="submission" date="2019-02" db="EMBL/GenBank/DDBJ databases">
        <title>Genome sequencing of the rare red list fungi Bondarzewia mesenterica.</title>
        <authorList>
            <person name="Buettner E."/>
            <person name="Kellner H."/>
        </authorList>
    </citation>
    <scope>NUCLEOTIDE SEQUENCE [LARGE SCALE GENOMIC DNA]</scope>
    <source>
        <strain evidence="8 9">DSM 108281</strain>
    </source>
</reference>
<evidence type="ECO:0000256" key="4">
    <source>
        <dbReference type="ARBA" id="ARBA00023136"/>
    </source>
</evidence>
<dbReference type="PANTHER" id="PTHR33048:SF47">
    <property type="entry name" value="INTEGRAL MEMBRANE PROTEIN-RELATED"/>
    <property type="match status" value="1"/>
</dbReference>
<evidence type="ECO:0000313" key="9">
    <source>
        <dbReference type="Proteomes" id="UP000310158"/>
    </source>
</evidence>
<evidence type="ECO:0000256" key="3">
    <source>
        <dbReference type="ARBA" id="ARBA00022989"/>
    </source>
</evidence>
<dbReference type="OrthoDB" id="444631at2759"/>
<dbReference type="InterPro" id="IPR049326">
    <property type="entry name" value="Rhodopsin_dom_fungi"/>
</dbReference>
<feature type="transmembrane region" description="Helical" evidence="6">
    <location>
        <begin position="189"/>
        <end position="208"/>
    </location>
</feature>
<gene>
    <name evidence="8" type="ORF">EW146_g4347</name>
</gene>
<feature type="transmembrane region" description="Helical" evidence="6">
    <location>
        <begin position="112"/>
        <end position="132"/>
    </location>
</feature>
<dbReference type="Proteomes" id="UP000310158">
    <property type="component" value="Unassembled WGS sequence"/>
</dbReference>
<name>A0A4V3XF64_9AGAM</name>
<sequence>MAAATVEQVRITALVLYPIAMLVTLFRLYVRFARSKLWWDDAWVLVSLLCAIVSLTATLLHIQDPPVLSRNAQVAVYYMIAQFFYAVAWSARLSILFTVIRLSFERLRRMMVIMSVGFFITWVILFAQVWWVCERQPGWKDQPFPQCILGENVAIAQIIAAVLSDAILVFSPIRLIWSVRLDKITKIRLIAVFATSAITTVVSMFHAYAILRIPGLTEALAATIEDSVSLLTANLTVVVAFLFNLKSDSDDSDNRQPLHYSFVRPRKNPMSTMGLTTTIAHPEPMVVDVHVDRIHDRPAGSQTAVDSQGGSDHVFWGKTDVSETFELKMLSSDDSKDDIKNGFNRV</sequence>
<keyword evidence="3 6" id="KW-1133">Transmembrane helix</keyword>